<dbReference type="EMBL" id="NOIF01000299">
    <property type="protein sequence ID" value="OZS41505.1"/>
    <property type="molecule type" value="Genomic_DNA"/>
</dbReference>
<dbReference type="RefSeq" id="WP_094958902.1">
    <property type="nucleotide sequence ID" value="NZ_NOIF01000299.1"/>
</dbReference>
<name>A0ABX4FSA9_9GAMM</name>
<accession>A0ABX4FSA9</accession>
<keyword evidence="2" id="KW-1185">Reference proteome</keyword>
<proteinExistence type="predicted"/>
<comment type="caution">
    <text evidence="1">The sequence shown here is derived from an EMBL/GenBank/DDBJ whole genome shotgun (WGS) entry which is preliminary data.</text>
</comment>
<reference evidence="1 2" key="1">
    <citation type="journal article" date="2016" name="Antonie Van Leeuwenhoek">
        <title>Photobacterium sanguinicancri sp. nov. isolated from marine animals.</title>
        <authorList>
            <person name="Gomez-Gil B."/>
            <person name="Roque A."/>
            <person name="Rotllant G."/>
            <person name="Romalde J.L."/>
            <person name="Doce A."/>
            <person name="Eggermont M."/>
            <person name="Defoirdt T."/>
        </authorList>
    </citation>
    <scope>NUCLEOTIDE SEQUENCE [LARGE SCALE GENOMIC DNA]</scope>
    <source>
        <strain evidence="1 2">CAIM 1827</strain>
    </source>
</reference>
<sequence>MSDIINKKVGYDGEYYETEDDESSVNLHPKSRKLGTPLNRVTINKETLEMTHDVFTEDE</sequence>
<protein>
    <submittedName>
        <fullName evidence="1">Uncharacterized protein</fullName>
    </submittedName>
</protein>
<organism evidence="1 2">
    <name type="scientific">Photobacterium sanguinicancri</name>
    <dbReference type="NCBI Taxonomy" id="875932"/>
    <lineage>
        <taxon>Bacteria</taxon>
        <taxon>Pseudomonadati</taxon>
        <taxon>Pseudomonadota</taxon>
        <taxon>Gammaproteobacteria</taxon>
        <taxon>Vibrionales</taxon>
        <taxon>Vibrionaceae</taxon>
        <taxon>Photobacterium</taxon>
    </lineage>
</organism>
<evidence type="ECO:0000313" key="1">
    <source>
        <dbReference type="EMBL" id="OZS41505.1"/>
    </source>
</evidence>
<evidence type="ECO:0000313" key="2">
    <source>
        <dbReference type="Proteomes" id="UP000215999"/>
    </source>
</evidence>
<dbReference type="Proteomes" id="UP000215999">
    <property type="component" value="Unassembled WGS sequence"/>
</dbReference>
<gene>
    <name evidence="1" type="ORF">ASV53_23340</name>
</gene>